<comment type="cofactor">
    <cofactor evidence="7">
        <name>Mg(2+)</name>
        <dbReference type="ChEBI" id="CHEBI:18420"/>
    </cofactor>
</comment>
<dbReference type="Gene3D" id="3.40.50.10420">
    <property type="entry name" value="NagB/RpiA/CoA transferase-like"/>
    <property type="match status" value="1"/>
</dbReference>
<dbReference type="PANTHER" id="PTHR23407">
    <property type="entry name" value="ATPASE INHIBITOR/5-FORMYLTETRAHYDROFOLATE CYCLO-LIGASE"/>
    <property type="match status" value="1"/>
</dbReference>
<dbReference type="GO" id="GO:0005524">
    <property type="term" value="F:ATP binding"/>
    <property type="evidence" value="ECO:0007669"/>
    <property type="project" value="UniProtKB-KW"/>
</dbReference>
<dbReference type="VEuPathDB" id="AmoebaDB:NfTy_036010"/>
<feature type="binding site" evidence="6">
    <location>
        <begin position="2"/>
        <end position="6"/>
    </location>
    <ligand>
        <name>ATP</name>
        <dbReference type="ChEBI" id="CHEBI:30616"/>
    </ligand>
</feature>
<keyword evidence="2 6" id="KW-0547">Nucleotide-binding</keyword>
<dbReference type="RefSeq" id="XP_044565410.1">
    <property type="nucleotide sequence ID" value="XM_044703782.1"/>
</dbReference>
<accession>A0A6A5BU11</accession>
<keyword evidence="9" id="KW-1185">Reference proteome</keyword>
<dbReference type="GO" id="GO:0030272">
    <property type="term" value="F:5-formyltetrahydrofolate cyclo-ligase activity"/>
    <property type="evidence" value="ECO:0007669"/>
    <property type="project" value="UniProtKB-EC"/>
</dbReference>
<dbReference type="InterPro" id="IPR037171">
    <property type="entry name" value="NagB/RpiA_transferase-like"/>
</dbReference>
<sequence length="232" mass="27269">MKAILRRFFKKQLAQLTNSEISEQSQVITHHVMNHCDFYKTCTHVCCYIPMQSGAEVNTMDIIMDALKQRKQLFIPVITVEHDQMEMVQVKDEADFNTFELKSKFKLLEPPEESLPFRMNLMNSLNGESKLLVIVPGLAFDFKNQRLGRGKGYYDKFFARLEHLQRQFNFETFLLGVCFSCQFMDEQFQFPDEVIREFKEKNISLIEGHPWTLPTEMHDKRVHQVLTGRGTC</sequence>
<dbReference type="Pfam" id="PF01812">
    <property type="entry name" value="5-FTHF_cyc-lig"/>
    <property type="match status" value="1"/>
</dbReference>
<dbReference type="EC" id="6.3.3.2" evidence="5 7"/>
<dbReference type="InterPro" id="IPR024185">
    <property type="entry name" value="FTHF_cligase-like_sf"/>
</dbReference>
<comment type="catalytic activity">
    <reaction evidence="4 7">
        <text>(6S)-5-formyl-5,6,7,8-tetrahydrofolate + ATP = (6R)-5,10-methenyltetrahydrofolate + ADP + phosphate</text>
        <dbReference type="Rhea" id="RHEA:10488"/>
        <dbReference type="ChEBI" id="CHEBI:30616"/>
        <dbReference type="ChEBI" id="CHEBI:43474"/>
        <dbReference type="ChEBI" id="CHEBI:57455"/>
        <dbReference type="ChEBI" id="CHEBI:57457"/>
        <dbReference type="ChEBI" id="CHEBI:456216"/>
        <dbReference type="EC" id="6.3.3.2"/>
    </reaction>
</comment>
<evidence type="ECO:0000256" key="2">
    <source>
        <dbReference type="ARBA" id="ARBA00022741"/>
    </source>
</evidence>
<keyword evidence="7" id="KW-0479">Metal-binding</keyword>
<dbReference type="GO" id="GO:0035999">
    <property type="term" value="P:tetrahydrofolate interconversion"/>
    <property type="evidence" value="ECO:0007669"/>
    <property type="project" value="TreeGrafter"/>
</dbReference>
<feature type="binding site" evidence="6">
    <location>
        <begin position="146"/>
        <end position="154"/>
    </location>
    <ligand>
        <name>ATP</name>
        <dbReference type="ChEBI" id="CHEBI:30616"/>
    </ligand>
</feature>
<feature type="binding site" evidence="6">
    <location>
        <position position="49"/>
    </location>
    <ligand>
        <name>substrate</name>
    </ligand>
</feature>
<dbReference type="GeneID" id="68120395"/>
<dbReference type="GO" id="GO:0009396">
    <property type="term" value="P:folic acid-containing compound biosynthetic process"/>
    <property type="evidence" value="ECO:0007669"/>
    <property type="project" value="TreeGrafter"/>
</dbReference>
<dbReference type="AlphaFoldDB" id="A0A6A5BU11"/>
<keyword evidence="3 6" id="KW-0067">ATP-binding</keyword>
<dbReference type="VEuPathDB" id="AmoebaDB:NF0027630"/>
<comment type="similarity">
    <text evidence="1 7">Belongs to the 5-formyltetrahydrofolate cyclo-ligase family.</text>
</comment>
<dbReference type="VEuPathDB" id="AmoebaDB:FDP41_013180"/>
<evidence type="ECO:0000256" key="5">
    <source>
        <dbReference type="ARBA" id="ARBA00038966"/>
    </source>
</evidence>
<gene>
    <name evidence="8" type="ORF">FDP41_013180</name>
</gene>
<dbReference type="GO" id="GO:0005739">
    <property type="term" value="C:mitochondrion"/>
    <property type="evidence" value="ECO:0007669"/>
    <property type="project" value="TreeGrafter"/>
</dbReference>
<evidence type="ECO:0000256" key="6">
    <source>
        <dbReference type="PIRSR" id="PIRSR006806-1"/>
    </source>
</evidence>
<organism evidence="8 9">
    <name type="scientific">Naegleria fowleri</name>
    <name type="common">Brain eating amoeba</name>
    <dbReference type="NCBI Taxonomy" id="5763"/>
    <lineage>
        <taxon>Eukaryota</taxon>
        <taxon>Discoba</taxon>
        <taxon>Heterolobosea</taxon>
        <taxon>Tetramitia</taxon>
        <taxon>Eutetramitia</taxon>
        <taxon>Vahlkampfiidae</taxon>
        <taxon>Naegleria</taxon>
    </lineage>
</organism>
<dbReference type="OMA" id="STIYPCQ"/>
<name>A0A6A5BU11_NAEFO</name>
<dbReference type="EMBL" id="VFQX01000017">
    <property type="protein sequence ID" value="KAF0980697.1"/>
    <property type="molecule type" value="Genomic_DNA"/>
</dbReference>
<comment type="caution">
    <text evidence="8">The sequence shown here is derived from an EMBL/GenBank/DDBJ whole genome shotgun (WGS) entry which is preliminary data.</text>
</comment>
<evidence type="ECO:0000313" key="9">
    <source>
        <dbReference type="Proteomes" id="UP000444721"/>
    </source>
</evidence>
<keyword evidence="7" id="KW-0460">Magnesium</keyword>
<evidence type="ECO:0000313" key="8">
    <source>
        <dbReference type="EMBL" id="KAF0980697.1"/>
    </source>
</evidence>
<evidence type="ECO:0000256" key="4">
    <source>
        <dbReference type="ARBA" id="ARBA00036539"/>
    </source>
</evidence>
<dbReference type="PANTHER" id="PTHR23407:SF1">
    <property type="entry name" value="5-FORMYLTETRAHYDROFOLATE CYCLO-LIGASE"/>
    <property type="match status" value="1"/>
</dbReference>
<dbReference type="InterPro" id="IPR002698">
    <property type="entry name" value="FTHF_cligase"/>
</dbReference>
<dbReference type="Proteomes" id="UP000444721">
    <property type="component" value="Unassembled WGS sequence"/>
</dbReference>
<dbReference type="NCBIfam" id="TIGR02727">
    <property type="entry name" value="MTHFS_bact"/>
    <property type="match status" value="1"/>
</dbReference>
<reference evidence="8 9" key="1">
    <citation type="journal article" date="2019" name="Sci. Rep.">
        <title>Nanopore sequencing improves the draft genome of the human pathogenic amoeba Naegleria fowleri.</title>
        <authorList>
            <person name="Liechti N."/>
            <person name="Schurch N."/>
            <person name="Bruggmann R."/>
            <person name="Wittwer M."/>
        </authorList>
    </citation>
    <scope>NUCLEOTIDE SEQUENCE [LARGE SCALE GENOMIC DNA]</scope>
    <source>
        <strain evidence="8 9">ATCC 30894</strain>
    </source>
</reference>
<protein>
    <recommendedName>
        <fullName evidence="5 7">5-formyltetrahydrofolate cyclo-ligase</fullName>
        <ecNumber evidence="5 7">6.3.3.2</ecNumber>
    </recommendedName>
</protein>
<evidence type="ECO:0000256" key="3">
    <source>
        <dbReference type="ARBA" id="ARBA00022840"/>
    </source>
</evidence>
<dbReference type="SUPFAM" id="SSF100950">
    <property type="entry name" value="NagB/RpiA/CoA transferase-like"/>
    <property type="match status" value="1"/>
</dbReference>
<dbReference type="GO" id="GO:0046872">
    <property type="term" value="F:metal ion binding"/>
    <property type="evidence" value="ECO:0007669"/>
    <property type="project" value="UniProtKB-KW"/>
</dbReference>
<proteinExistence type="inferred from homology"/>
<evidence type="ECO:0000256" key="7">
    <source>
        <dbReference type="RuleBase" id="RU361279"/>
    </source>
</evidence>
<feature type="binding site" evidence="6">
    <location>
        <position position="56"/>
    </location>
    <ligand>
        <name>substrate</name>
    </ligand>
</feature>
<dbReference type="OrthoDB" id="2015992at2759"/>
<evidence type="ECO:0000256" key="1">
    <source>
        <dbReference type="ARBA" id="ARBA00010638"/>
    </source>
</evidence>